<feature type="compositionally biased region" description="Low complexity" evidence="1">
    <location>
        <begin position="49"/>
        <end position="68"/>
    </location>
</feature>
<dbReference type="PROSITE" id="PS51257">
    <property type="entry name" value="PROKAR_LIPOPROTEIN"/>
    <property type="match status" value="1"/>
</dbReference>
<dbReference type="PANTHER" id="PTHR34406">
    <property type="entry name" value="PROTEIN YCEI"/>
    <property type="match status" value="1"/>
</dbReference>
<organism evidence="4 5">
    <name type="scientific">Blastopirellula retiformator</name>
    <dbReference type="NCBI Taxonomy" id="2527970"/>
    <lineage>
        <taxon>Bacteria</taxon>
        <taxon>Pseudomonadati</taxon>
        <taxon>Planctomycetota</taxon>
        <taxon>Planctomycetia</taxon>
        <taxon>Pirellulales</taxon>
        <taxon>Pirellulaceae</taxon>
        <taxon>Blastopirellula</taxon>
    </lineage>
</organism>
<dbReference type="SMART" id="SM00867">
    <property type="entry name" value="YceI"/>
    <property type="match status" value="1"/>
</dbReference>
<accession>A0A5C5VKU0</accession>
<protein>
    <recommendedName>
        <fullName evidence="3">Lipid/polyisoprenoid-binding YceI-like domain-containing protein</fullName>
    </recommendedName>
</protein>
<evidence type="ECO:0000256" key="1">
    <source>
        <dbReference type="SAM" id="MobiDB-lite"/>
    </source>
</evidence>
<keyword evidence="5" id="KW-1185">Reference proteome</keyword>
<dbReference type="Proteomes" id="UP000318878">
    <property type="component" value="Unassembled WGS sequence"/>
</dbReference>
<feature type="region of interest" description="Disordered" evidence="1">
    <location>
        <begin position="42"/>
        <end position="71"/>
    </location>
</feature>
<keyword evidence="2" id="KW-0732">Signal</keyword>
<proteinExistence type="predicted"/>
<evidence type="ECO:0000313" key="5">
    <source>
        <dbReference type="Proteomes" id="UP000318878"/>
    </source>
</evidence>
<dbReference type="Pfam" id="PF04264">
    <property type="entry name" value="YceI"/>
    <property type="match status" value="1"/>
</dbReference>
<sequence length="227" mass="24086" precursor="true">MSRTLWMLLLSAAALIGCEAKSANVDAPEEETAVAETVEISMPEKGSSAPPAATPMETATETPAAAPTGSLDGEVKLTPENTLIQFVGTHSGDKPDPRTGKFGEFSGVATLAEQNPREISVEIKTASLTTDIEKLTDHLKSVDFFNVREFPTATFKSTGIEATEPGMFKVTGDLTLLGETKSITFPAKVAGGEMTAEFMIDRTEFGMTYGDGKVEKEVAMTISVKAK</sequence>
<dbReference type="InterPro" id="IPR007372">
    <property type="entry name" value="Lipid/polyisoprenoid-bd_YceI"/>
</dbReference>
<dbReference type="InterPro" id="IPR036761">
    <property type="entry name" value="TTHA0802/YceI-like_sf"/>
</dbReference>
<evidence type="ECO:0000256" key="2">
    <source>
        <dbReference type="SAM" id="SignalP"/>
    </source>
</evidence>
<dbReference type="Gene3D" id="2.40.128.110">
    <property type="entry name" value="Lipid/polyisoprenoid-binding, YceI-like"/>
    <property type="match status" value="1"/>
</dbReference>
<feature type="chain" id="PRO_5022712522" description="Lipid/polyisoprenoid-binding YceI-like domain-containing protein" evidence="2">
    <location>
        <begin position="23"/>
        <end position="227"/>
    </location>
</feature>
<evidence type="ECO:0000259" key="3">
    <source>
        <dbReference type="SMART" id="SM00867"/>
    </source>
</evidence>
<dbReference type="AlphaFoldDB" id="A0A5C5VKU0"/>
<comment type="caution">
    <text evidence="4">The sequence shown here is derived from an EMBL/GenBank/DDBJ whole genome shotgun (WGS) entry which is preliminary data.</text>
</comment>
<dbReference type="SUPFAM" id="SSF101874">
    <property type="entry name" value="YceI-like"/>
    <property type="match status" value="1"/>
</dbReference>
<dbReference type="RefSeq" id="WP_186767365.1">
    <property type="nucleotide sequence ID" value="NZ_SJPF01000001.1"/>
</dbReference>
<dbReference type="EMBL" id="SJPF01000001">
    <property type="protein sequence ID" value="TWT38540.1"/>
    <property type="molecule type" value="Genomic_DNA"/>
</dbReference>
<gene>
    <name evidence="4" type="ORF">Enr8_02330</name>
</gene>
<name>A0A5C5VKU0_9BACT</name>
<dbReference type="PANTHER" id="PTHR34406:SF1">
    <property type="entry name" value="PROTEIN YCEI"/>
    <property type="match status" value="1"/>
</dbReference>
<evidence type="ECO:0000313" key="4">
    <source>
        <dbReference type="EMBL" id="TWT38540.1"/>
    </source>
</evidence>
<feature type="signal peptide" evidence="2">
    <location>
        <begin position="1"/>
        <end position="22"/>
    </location>
</feature>
<reference evidence="4 5" key="1">
    <citation type="submission" date="2019-02" db="EMBL/GenBank/DDBJ databases">
        <title>Deep-cultivation of Planctomycetes and their phenomic and genomic characterization uncovers novel biology.</title>
        <authorList>
            <person name="Wiegand S."/>
            <person name="Jogler M."/>
            <person name="Boedeker C."/>
            <person name="Pinto D."/>
            <person name="Vollmers J."/>
            <person name="Rivas-Marin E."/>
            <person name="Kohn T."/>
            <person name="Peeters S.H."/>
            <person name="Heuer A."/>
            <person name="Rast P."/>
            <person name="Oberbeckmann S."/>
            <person name="Bunk B."/>
            <person name="Jeske O."/>
            <person name="Meyerdierks A."/>
            <person name="Storesund J.E."/>
            <person name="Kallscheuer N."/>
            <person name="Luecker S."/>
            <person name="Lage O.M."/>
            <person name="Pohl T."/>
            <person name="Merkel B.J."/>
            <person name="Hornburger P."/>
            <person name="Mueller R.-W."/>
            <person name="Bruemmer F."/>
            <person name="Labrenz M."/>
            <person name="Spormann A.M."/>
            <person name="Op Den Camp H."/>
            <person name="Overmann J."/>
            <person name="Amann R."/>
            <person name="Jetten M.S.M."/>
            <person name="Mascher T."/>
            <person name="Medema M.H."/>
            <person name="Devos D.P."/>
            <person name="Kaster A.-K."/>
            <person name="Ovreas L."/>
            <person name="Rohde M."/>
            <person name="Galperin M.Y."/>
            <person name="Jogler C."/>
        </authorList>
    </citation>
    <scope>NUCLEOTIDE SEQUENCE [LARGE SCALE GENOMIC DNA]</scope>
    <source>
        <strain evidence="4 5">Enr8</strain>
    </source>
</reference>
<feature type="domain" description="Lipid/polyisoprenoid-binding YceI-like" evidence="3">
    <location>
        <begin position="76"/>
        <end position="227"/>
    </location>
</feature>